<dbReference type="EMBL" id="SSDS01000115">
    <property type="protein sequence ID" value="TXG75718.1"/>
    <property type="molecule type" value="Genomic_DNA"/>
</dbReference>
<keyword evidence="3" id="KW-0176">Collagen</keyword>
<dbReference type="InterPro" id="IPR013320">
    <property type="entry name" value="ConA-like_dom_sf"/>
</dbReference>
<evidence type="ECO:0000256" key="2">
    <source>
        <dbReference type="SAM" id="MobiDB-lite"/>
    </source>
</evidence>
<dbReference type="AlphaFoldDB" id="A0A5C7J335"/>
<organism evidence="3 4">
    <name type="scientific">Candidatus Dojkabacteria bacterium</name>
    <dbReference type="NCBI Taxonomy" id="2099670"/>
    <lineage>
        <taxon>Bacteria</taxon>
        <taxon>Candidatus Dojkabacteria</taxon>
    </lineage>
</organism>
<dbReference type="Gene3D" id="6.10.140.2190">
    <property type="match status" value="1"/>
</dbReference>
<keyword evidence="1" id="KW-0175">Coiled coil</keyword>
<accession>A0A5C7J335</accession>
<evidence type="ECO:0000256" key="1">
    <source>
        <dbReference type="SAM" id="Coils"/>
    </source>
</evidence>
<comment type="caution">
    <text evidence="3">The sequence shown here is derived from an EMBL/GenBank/DDBJ whole genome shotgun (WGS) entry which is preliminary data.</text>
</comment>
<feature type="coiled-coil region" evidence="1">
    <location>
        <begin position="44"/>
        <end position="78"/>
    </location>
</feature>
<dbReference type="Proteomes" id="UP000321026">
    <property type="component" value="Unassembled WGS sequence"/>
</dbReference>
<dbReference type="SUPFAM" id="SSF49899">
    <property type="entry name" value="Concanavalin A-like lectins/glucanases"/>
    <property type="match status" value="1"/>
</dbReference>
<sequence length="711" mass="75312">MDKNNQQNTDILGQIDQNTEMALLQGQKMIDSVDNLEPIMEGVLVKTDELLNEQKKTNKLLEKEKKEEEEKLQTVADEITVTLKGLKGDTGKEGYTPVKGEDYFTETEIAEFKVEITPIKGVDYRDGIDGYTPIKGVDYFDGIDGKTPIAGVDFPLPKDGEPGADGKPGPRGPKGKDGDVITGETIKEKLEALEKGLDYDSLYNKPNIEDYIQRIKTSSRDYDLTELKDVVITNPTNNQVLKYNITTGKWENGTGGGSGTPTNGLQTIGSNIGLGGTLTQDTTITGGLFSWLLSALDVTLLGSNSAEIAAPTTSVSATSVLRVRTPDVNDASATAGHFLKLIDASTGESEFTAVPISGVNGLQAALDAKANDSDVVHKTGNETISGEKTFTGKVITDTNQAETSAGGSLKAANGTTVATYGQGNSSNFTAEGAVKLNNYTASRIVTTDSNKNVETANSKTTDGTLAGNSDTNIPTEKAVKTYVDSIAPPIFSPTLGNNRALVVDDFVHVTGSGGTFNTAFMAFSGGNVVSVNNTISTLGNKQGVVVCNHNGSGDNLWSMNRTVALGQGVLKIACYFRRPSDSGAANQSNVRIGLRIGTGDGTNGVFFKLNEATNSDLWQCITRASSTSTTTNTSVSTTKGDWVKLYIVINAAGNEVLFYINGTLVATHTTNIPASGTALSGIINVERTVVSSVLAYAIDYFMVDQTFTTAR</sequence>
<evidence type="ECO:0000313" key="3">
    <source>
        <dbReference type="EMBL" id="TXG75718.1"/>
    </source>
</evidence>
<feature type="region of interest" description="Disordered" evidence="2">
    <location>
        <begin position="453"/>
        <end position="472"/>
    </location>
</feature>
<name>A0A5C7J335_9BACT</name>
<evidence type="ECO:0000313" key="4">
    <source>
        <dbReference type="Proteomes" id="UP000321026"/>
    </source>
</evidence>
<dbReference type="Gene3D" id="2.60.120.200">
    <property type="match status" value="1"/>
</dbReference>
<gene>
    <name evidence="3" type="ORF">E6Q11_07075</name>
</gene>
<proteinExistence type="predicted"/>
<reference evidence="3 4" key="1">
    <citation type="submission" date="2018-09" db="EMBL/GenBank/DDBJ databases">
        <title>Metagenome Assembled Genomes from an Advanced Water Purification Facility.</title>
        <authorList>
            <person name="Stamps B.W."/>
            <person name="Spear J.R."/>
        </authorList>
    </citation>
    <scope>NUCLEOTIDE SEQUENCE [LARGE SCALE GENOMIC DNA]</scope>
    <source>
        <strain evidence="3">Bin_63_2</strain>
    </source>
</reference>
<feature type="region of interest" description="Disordered" evidence="2">
    <location>
        <begin position="151"/>
        <end position="181"/>
    </location>
</feature>
<dbReference type="SUPFAM" id="SSF69349">
    <property type="entry name" value="Phage fibre proteins"/>
    <property type="match status" value="1"/>
</dbReference>
<protein>
    <submittedName>
        <fullName evidence="3">Collagen-like protein</fullName>
    </submittedName>
</protein>